<dbReference type="Pfam" id="PF14765">
    <property type="entry name" value="PS-DH"/>
    <property type="match status" value="1"/>
</dbReference>
<keyword evidence="8" id="KW-0012">Acyltransferase</keyword>
<dbReference type="SMART" id="SM00826">
    <property type="entry name" value="PKS_DH"/>
    <property type="match status" value="1"/>
</dbReference>
<dbReference type="GO" id="GO:0016747">
    <property type="term" value="F:acyltransferase activity, transferring groups other than amino-acyl groups"/>
    <property type="evidence" value="ECO:0007669"/>
    <property type="project" value="UniProtKB-ARBA"/>
</dbReference>
<dbReference type="GO" id="GO:0017000">
    <property type="term" value="P:antibiotic biosynthetic process"/>
    <property type="evidence" value="ECO:0007669"/>
    <property type="project" value="UniProtKB-KW"/>
</dbReference>
<dbReference type="SUPFAM" id="SSF47336">
    <property type="entry name" value="ACP-like"/>
    <property type="match status" value="1"/>
</dbReference>
<dbReference type="SMART" id="SM00822">
    <property type="entry name" value="PKS_KR"/>
    <property type="match status" value="1"/>
</dbReference>
<dbReference type="InterPro" id="IPR020807">
    <property type="entry name" value="PKS_DH"/>
</dbReference>
<dbReference type="Gene3D" id="3.40.47.10">
    <property type="match status" value="1"/>
</dbReference>
<proteinExistence type="predicted"/>
<dbReference type="InterPro" id="IPR020843">
    <property type="entry name" value="ER"/>
</dbReference>
<dbReference type="PROSITE" id="PS50075">
    <property type="entry name" value="CARRIER"/>
    <property type="match status" value="1"/>
</dbReference>
<comment type="pathway">
    <text evidence="1">Antibiotic biosynthesis.</text>
</comment>
<evidence type="ECO:0000256" key="4">
    <source>
        <dbReference type="ARBA" id="ARBA00022679"/>
    </source>
</evidence>
<feature type="domain" description="Carrier" evidence="11">
    <location>
        <begin position="2018"/>
        <end position="2092"/>
    </location>
</feature>
<dbReference type="Gene3D" id="3.10.129.110">
    <property type="entry name" value="Polyketide synthase dehydratase"/>
    <property type="match status" value="1"/>
</dbReference>
<dbReference type="InterPro" id="IPR009081">
    <property type="entry name" value="PP-bd_ACP"/>
</dbReference>
<accession>A0ABD5EGD1</accession>
<dbReference type="SMART" id="SM00827">
    <property type="entry name" value="PKS_AT"/>
    <property type="match status" value="1"/>
</dbReference>
<dbReference type="Pfam" id="PF16197">
    <property type="entry name" value="KAsynt_C_assoc"/>
    <property type="match status" value="1"/>
</dbReference>
<dbReference type="InterPro" id="IPR013154">
    <property type="entry name" value="ADH-like_N"/>
</dbReference>
<dbReference type="InterPro" id="IPR013149">
    <property type="entry name" value="ADH-like_C"/>
</dbReference>
<dbReference type="InterPro" id="IPR042104">
    <property type="entry name" value="PKS_dehydratase_sf"/>
</dbReference>
<dbReference type="SUPFAM" id="SSF55048">
    <property type="entry name" value="Probable ACP-binding domain of malonyl-CoA ACP transacylase"/>
    <property type="match status" value="1"/>
</dbReference>
<dbReference type="InterPro" id="IPR014043">
    <property type="entry name" value="Acyl_transferase_dom"/>
</dbReference>
<feature type="region of interest" description="N-terminal hotdog fold" evidence="9">
    <location>
        <begin position="895"/>
        <end position="1022"/>
    </location>
</feature>
<dbReference type="InterPro" id="IPR014031">
    <property type="entry name" value="Ketoacyl_synth_C"/>
</dbReference>
<evidence type="ECO:0000256" key="8">
    <source>
        <dbReference type="ARBA" id="ARBA00023315"/>
    </source>
</evidence>
<dbReference type="Proteomes" id="UP001183535">
    <property type="component" value="Unassembled WGS sequence"/>
</dbReference>
<dbReference type="InterPro" id="IPR049551">
    <property type="entry name" value="PKS_DH_C"/>
</dbReference>
<evidence type="ECO:0000259" key="12">
    <source>
        <dbReference type="PROSITE" id="PS52004"/>
    </source>
</evidence>
<dbReference type="Pfam" id="PF00550">
    <property type="entry name" value="PP-binding"/>
    <property type="match status" value="1"/>
</dbReference>
<dbReference type="SUPFAM" id="SSF50129">
    <property type="entry name" value="GroES-like"/>
    <property type="match status" value="1"/>
</dbReference>
<dbReference type="InterPro" id="IPR049552">
    <property type="entry name" value="PKS_DH_N"/>
</dbReference>
<dbReference type="SMART" id="SM01294">
    <property type="entry name" value="PKS_PP_betabranch"/>
    <property type="match status" value="1"/>
</dbReference>
<evidence type="ECO:0000256" key="2">
    <source>
        <dbReference type="ARBA" id="ARBA00022450"/>
    </source>
</evidence>
<dbReference type="InterPro" id="IPR020841">
    <property type="entry name" value="PKS_Beta-ketoAc_synthase_dom"/>
</dbReference>
<evidence type="ECO:0000313" key="15">
    <source>
        <dbReference type="Proteomes" id="UP001183535"/>
    </source>
</evidence>
<dbReference type="SUPFAM" id="SSF51735">
    <property type="entry name" value="NAD(P)-binding Rossmann-fold domains"/>
    <property type="match status" value="3"/>
</dbReference>
<evidence type="ECO:0000313" key="14">
    <source>
        <dbReference type="EMBL" id="MDT0433641.1"/>
    </source>
</evidence>
<feature type="domain" description="PKS/mFAS DH" evidence="13">
    <location>
        <begin position="895"/>
        <end position="1177"/>
    </location>
</feature>
<dbReference type="Pfam" id="PF00109">
    <property type="entry name" value="ketoacyl-synt"/>
    <property type="match status" value="1"/>
</dbReference>
<dbReference type="Pfam" id="PF02801">
    <property type="entry name" value="Ketoacyl-synt_C"/>
    <property type="match status" value="1"/>
</dbReference>
<dbReference type="SMART" id="SM00825">
    <property type="entry name" value="PKS_KS"/>
    <property type="match status" value="1"/>
</dbReference>
<dbReference type="Pfam" id="PF08240">
    <property type="entry name" value="ADH_N"/>
    <property type="match status" value="1"/>
</dbReference>
<evidence type="ECO:0000256" key="6">
    <source>
        <dbReference type="ARBA" id="ARBA00023194"/>
    </source>
</evidence>
<evidence type="ECO:0000256" key="9">
    <source>
        <dbReference type="PROSITE-ProRule" id="PRU01363"/>
    </source>
</evidence>
<dbReference type="SMART" id="SM00823">
    <property type="entry name" value="PKS_PP"/>
    <property type="match status" value="1"/>
</dbReference>
<feature type="active site" description="Proton donor; for dehydratase activity" evidence="9">
    <location>
        <position position="1099"/>
    </location>
</feature>
<dbReference type="InterPro" id="IPR032821">
    <property type="entry name" value="PKS_assoc"/>
</dbReference>
<dbReference type="InterPro" id="IPR018201">
    <property type="entry name" value="Ketoacyl_synth_AS"/>
</dbReference>
<dbReference type="InterPro" id="IPR014030">
    <property type="entry name" value="Ketoacyl_synth_N"/>
</dbReference>
<keyword evidence="5" id="KW-0521">NADP</keyword>
<dbReference type="PANTHER" id="PTHR43775">
    <property type="entry name" value="FATTY ACID SYNTHASE"/>
    <property type="match status" value="1"/>
</dbReference>
<keyword evidence="3" id="KW-0597">Phosphoprotein</keyword>
<dbReference type="InterPro" id="IPR006162">
    <property type="entry name" value="Ppantetheine_attach_site"/>
</dbReference>
<dbReference type="InterPro" id="IPR050091">
    <property type="entry name" value="PKS_NRPS_Biosynth_Enz"/>
</dbReference>
<comment type="caution">
    <text evidence="14">The sequence shown here is derived from an EMBL/GenBank/DDBJ whole genome shotgun (WGS) entry which is preliminary data.</text>
</comment>
<protein>
    <submittedName>
        <fullName evidence="14">SDR family NAD(P)-dependent oxidoreductase</fullName>
    </submittedName>
</protein>
<dbReference type="Pfam" id="PF00698">
    <property type="entry name" value="Acyl_transf_1"/>
    <property type="match status" value="1"/>
</dbReference>
<dbReference type="InterPro" id="IPR013968">
    <property type="entry name" value="PKS_KR"/>
</dbReference>
<dbReference type="SUPFAM" id="SSF52151">
    <property type="entry name" value="FabD/lysophospholipase-like"/>
    <property type="match status" value="1"/>
</dbReference>
<dbReference type="EMBL" id="JAVRES010000001">
    <property type="protein sequence ID" value="MDT0433641.1"/>
    <property type="molecule type" value="Genomic_DNA"/>
</dbReference>
<feature type="region of interest" description="C-terminal hotdog fold" evidence="9">
    <location>
        <begin position="1036"/>
        <end position="1177"/>
    </location>
</feature>
<dbReference type="Pfam" id="PF21089">
    <property type="entry name" value="PKS_DH_N"/>
    <property type="match status" value="1"/>
</dbReference>
<dbReference type="InterPro" id="IPR016039">
    <property type="entry name" value="Thiolase-like"/>
</dbReference>
<organism evidence="14 15">
    <name type="scientific">Streptomyces doudnae</name>
    <dbReference type="NCBI Taxonomy" id="3075536"/>
    <lineage>
        <taxon>Bacteria</taxon>
        <taxon>Bacillati</taxon>
        <taxon>Actinomycetota</taxon>
        <taxon>Actinomycetes</taxon>
        <taxon>Kitasatosporales</taxon>
        <taxon>Streptomycetaceae</taxon>
        <taxon>Streptomyces</taxon>
    </lineage>
</organism>
<feature type="region of interest" description="Disordered" evidence="10">
    <location>
        <begin position="1373"/>
        <end position="1424"/>
    </location>
</feature>
<evidence type="ECO:0000256" key="1">
    <source>
        <dbReference type="ARBA" id="ARBA00004792"/>
    </source>
</evidence>
<evidence type="ECO:0000259" key="11">
    <source>
        <dbReference type="PROSITE" id="PS50075"/>
    </source>
</evidence>
<dbReference type="InterPro" id="IPR016035">
    <property type="entry name" value="Acyl_Trfase/lysoPLipase"/>
</dbReference>
<evidence type="ECO:0000256" key="3">
    <source>
        <dbReference type="ARBA" id="ARBA00022553"/>
    </source>
</evidence>
<dbReference type="Pfam" id="PF08659">
    <property type="entry name" value="KR"/>
    <property type="match status" value="1"/>
</dbReference>
<dbReference type="Gene3D" id="3.30.70.3290">
    <property type="match status" value="1"/>
</dbReference>
<dbReference type="CDD" id="cd05195">
    <property type="entry name" value="enoyl_red"/>
    <property type="match status" value="1"/>
</dbReference>
<dbReference type="PROSITE" id="PS52019">
    <property type="entry name" value="PKS_MFAS_DH"/>
    <property type="match status" value="1"/>
</dbReference>
<dbReference type="CDD" id="cd00833">
    <property type="entry name" value="PKS"/>
    <property type="match status" value="1"/>
</dbReference>
<keyword evidence="6" id="KW-0045">Antibiotic biosynthesis</keyword>
<dbReference type="RefSeq" id="WP_311638463.1">
    <property type="nucleotide sequence ID" value="NZ_JAVRES010000001.1"/>
</dbReference>
<keyword evidence="7" id="KW-0511">Multifunctional enzyme</keyword>
<dbReference type="InterPro" id="IPR036291">
    <property type="entry name" value="NAD(P)-bd_dom_sf"/>
</dbReference>
<dbReference type="InterPro" id="IPR001227">
    <property type="entry name" value="Ac_transferase_dom_sf"/>
</dbReference>
<dbReference type="InterPro" id="IPR011032">
    <property type="entry name" value="GroES-like_sf"/>
</dbReference>
<dbReference type="InterPro" id="IPR049900">
    <property type="entry name" value="PKS_mFAS_DH"/>
</dbReference>
<dbReference type="Gene3D" id="3.40.50.720">
    <property type="entry name" value="NAD(P)-binding Rossmann-like Domain"/>
    <property type="match status" value="3"/>
</dbReference>
<evidence type="ECO:0000256" key="10">
    <source>
        <dbReference type="SAM" id="MobiDB-lite"/>
    </source>
</evidence>
<dbReference type="SMART" id="SM00829">
    <property type="entry name" value="PKS_ER"/>
    <property type="match status" value="1"/>
</dbReference>
<keyword evidence="15" id="KW-1185">Reference proteome</keyword>
<evidence type="ECO:0000259" key="13">
    <source>
        <dbReference type="PROSITE" id="PS52019"/>
    </source>
</evidence>
<evidence type="ECO:0000256" key="7">
    <source>
        <dbReference type="ARBA" id="ARBA00023268"/>
    </source>
</evidence>
<dbReference type="Pfam" id="PF00107">
    <property type="entry name" value="ADH_zinc_N"/>
    <property type="match status" value="1"/>
</dbReference>
<feature type="domain" description="Ketosynthase family 3 (KS3)" evidence="12">
    <location>
        <begin position="11"/>
        <end position="429"/>
    </location>
</feature>
<dbReference type="PROSITE" id="PS00606">
    <property type="entry name" value="KS3_1"/>
    <property type="match status" value="1"/>
</dbReference>
<dbReference type="InterPro" id="IPR020806">
    <property type="entry name" value="PKS_PP-bd"/>
</dbReference>
<reference evidence="15" key="1">
    <citation type="submission" date="2023-07" db="EMBL/GenBank/DDBJ databases">
        <title>30 novel species of actinomycetes from the DSMZ collection.</title>
        <authorList>
            <person name="Nouioui I."/>
        </authorList>
    </citation>
    <scope>NUCLEOTIDE SEQUENCE [LARGE SCALE GENOMIC DNA]</scope>
    <source>
        <strain evidence="15">DSM 41981</strain>
    </source>
</reference>
<dbReference type="Gene3D" id="1.10.1200.10">
    <property type="entry name" value="ACP-like"/>
    <property type="match status" value="1"/>
</dbReference>
<keyword evidence="2" id="KW-0596">Phosphopantetheine</keyword>
<gene>
    <name evidence="14" type="ORF">RM877_02990</name>
</gene>
<dbReference type="InterPro" id="IPR036736">
    <property type="entry name" value="ACP-like_sf"/>
</dbReference>
<evidence type="ECO:0000256" key="5">
    <source>
        <dbReference type="ARBA" id="ARBA00022857"/>
    </source>
</evidence>
<dbReference type="SUPFAM" id="SSF53901">
    <property type="entry name" value="Thiolase-like"/>
    <property type="match status" value="1"/>
</dbReference>
<name>A0ABD5EGD1_9ACTN</name>
<feature type="active site" description="Proton acceptor; for dehydratase activity" evidence="9">
    <location>
        <position position="932"/>
    </location>
</feature>
<dbReference type="PROSITE" id="PS52004">
    <property type="entry name" value="KS3_2"/>
    <property type="match status" value="1"/>
</dbReference>
<dbReference type="Gene3D" id="3.40.366.10">
    <property type="entry name" value="Malonyl-Coenzyme A Acyl Carrier Protein, domain 2"/>
    <property type="match status" value="1"/>
</dbReference>
<dbReference type="PROSITE" id="PS00012">
    <property type="entry name" value="PHOSPHOPANTETHEINE"/>
    <property type="match status" value="1"/>
</dbReference>
<keyword evidence="4" id="KW-0808">Transferase</keyword>
<dbReference type="PANTHER" id="PTHR43775:SF37">
    <property type="entry name" value="SI:DKEY-61P9.11"/>
    <property type="match status" value="1"/>
</dbReference>
<dbReference type="InterPro" id="IPR057326">
    <property type="entry name" value="KR_dom"/>
</dbReference>
<dbReference type="InterPro" id="IPR016036">
    <property type="entry name" value="Malonyl_transacylase_ACP-bd"/>
</dbReference>
<sequence>MTNAQSTTGAEEPIAVVGMAGRFPGAPDVDSLWTLLMDRREAVRPVPADRWDAALQHDPRLRVPAVGGFLDDIDLFDAGFFGISPREAAAMDPQQRLLLEVGWQALEDAGQRASDLAGTRTGVYVATVWHDYELLRRARGAGHTAHTLVGSGRDILANRLSYFMKLRGPSLAVDTGCSSGLVALDLAARALRAHDIEAALVGSANLMMDPHVSVGLTHFGGLSPDGRCASFARSANGFVRGEGVAAVCLKTLSRALRDGDRVHGVLVSTLTNNDGGGASLVSPSQEGQEDLLRRSYGPRTVPATALSYVEAHGTGTKRGDPTEAGALGTVLGRARPHGDPLPIGSVKTNIGHLEGSSGLAGLIKVLLSLRHRIVPPSLHAEELNPRIPFDDLNLTVVREPLALPAEGPVHLGVNSFGWGGTNAHVVVASPPPAPPSAPDPDRARDTALPPVVTLSGHRAPVLARRAAQLHDALPAAGHSAAALAGTLAWHRDHFAERAAFVAGDLRQAAAGLTALQDPGTPGDPDTVLVTGRAVPRGRTAFVFPGQGSQWRGMGVDLYRDSPRFAAVVDRCAKALAPHVDWDLTDVFVPGAGPLGDTWTTRTDVLQPALWAMSLGLAELWGAAGVVPDVVLGTSQGEITAATFAGALSLDDAALLLARRGALITERVSGRGLMLAVDLDREDALRALEGFEDEVSFAAHNGPRSCVLAGDRDHVLALKELLEAEGTYCALVGIDYASHSATMGVLRDDLLTALAPIRPTEGTVPLMSIVEGAIVDGTSLGPGYWVRNLCEPVEFVASAAALFDSGVTHVVEISPHPVLHPALEQQAADREEPLALLTTVRRGHAGVRDVAQALARAYTAGLEPFGTLPRHTHVPVPCYPMERESFWPADGHRPAHGAVQGLEAPLTPAPGRAGVWHGSLELSPAAQPWLPDHRLYDTALLPGTGMLALALHTALARTGTLPAALRDVRFRKEVTVGETPLRFTTEWRDTPGGGAFRLLSLPEGAPAWDAVASADVRTGPDVPAPDVPALPDWGDDAPAEDPAAFYRRCAARGQVYGPAFRTVHALRRHPSGDEALGEIRLPDDLGAGLRPRVPHPVLWDGALQVALLLDDGTAPLMPVAVDAVHLLSAGPDPVTALRSHVLRRPDGLLDVRVHDGEGRPLLVMAGLLLRPLPGTDRHGPDADRLHHLRWTDVTDTGRADRAGAPAGRWTVCDSTGGAHDLVDALRAAGAEVTTVGDLTHPQDAVTTAGGAPADHIVFLAPRARVGTDAQQRGLAHLTSLVRVCSALPALPRLTVVTDRAQSAVPDDTPDPGAALYWGYGRVLQREHPELRPRLLDIDTAGPDWAPACSLALLAAADDQLALRGDRWLAARITRTGPHDPDGDDGTCPARPAWRTGSRPHRLGAARGGPTGTAEFLPRTPPSPGPGQIVLEPTAAAVTPADLRDLAAVRAGTAPGTLPLGRACVGRISALGPGTAGLGVGDRVAAVTEGALAGHVLADAHHVVRIPEGHDDAEAAALTLPAVTARHALTHVGRLAEGDTLLVHGTALPDALAAVRAARAEGAVPLVVVDDAARHTATLRAAGAHAVLDSADPRWPAAVADATGGRGADLVLGPRGGPLAGPAWDLLAPDGRYVEDATRGGARPAPDDRPLPVGATFASVDLDALRSRRPARFARLLAEVWAPDGDRPPAAPPVRVLDCSALTGTTVDLDHAPDDPPLVLTGLDGVRNVAPEPLPGGRFRADGAYLVTGGLGALGLSLAGFLAANGAGTLVLIGRSAPTPEADARLAELRAGGTTVHVLRCDIADRGAVRQALDGLRARGLPPLRGVAHAAGVVSDATIGTLTPRQFTKVLQPKVAGTVTLEAVTAHEPLDFFLLFSSAAALVGNAGQAAYAAANAYLDATAEARRRRGLPALSVQWGPFADIGLAARDARAGARLGDRGMDAFPAGEAWAALTRLLPQDRPVVGYLPLDLRRWFEAAPDTVALSAWRDLHDRLGDDGGPATGSAFADGLRAAPPQARPALVEAKVRELAARVLRLAPERLERDALFESLGLDSLMSLELRNRLEAAFGLRLSPTLLWTYGTPRALTKALTEQITHPGEQA</sequence>
<dbReference type="Gene3D" id="3.90.180.10">
    <property type="entry name" value="Medium-chain alcohol dehydrogenases, catalytic domain"/>
    <property type="match status" value="1"/>
</dbReference>